<evidence type="ECO:0000256" key="9">
    <source>
        <dbReference type="SAM" id="SignalP"/>
    </source>
</evidence>
<gene>
    <name evidence="11" type="ORF">PMEA_00033337</name>
</gene>
<keyword evidence="12" id="KW-1185">Reference proteome</keyword>
<evidence type="ECO:0000256" key="3">
    <source>
        <dbReference type="ARBA" id="ARBA00022449"/>
    </source>
</evidence>
<accession>A0AAU9W668</accession>
<evidence type="ECO:0000313" key="11">
    <source>
        <dbReference type="EMBL" id="CAH3045252.1"/>
    </source>
</evidence>
<feature type="transmembrane region" description="Helical" evidence="8">
    <location>
        <begin position="623"/>
        <end position="643"/>
    </location>
</feature>
<dbReference type="Pfam" id="PF01699">
    <property type="entry name" value="Na_Ca_ex"/>
    <property type="match status" value="2"/>
</dbReference>
<feature type="chain" id="PRO_5043426391" description="Sodium/calcium exchanger membrane region domain-containing protein" evidence="9">
    <location>
        <begin position="27"/>
        <end position="649"/>
    </location>
</feature>
<dbReference type="GO" id="GO:0006874">
    <property type="term" value="P:intracellular calcium ion homeostasis"/>
    <property type="evidence" value="ECO:0007669"/>
    <property type="project" value="TreeGrafter"/>
</dbReference>
<evidence type="ECO:0000256" key="7">
    <source>
        <dbReference type="ARBA" id="ARBA00023136"/>
    </source>
</evidence>
<evidence type="ECO:0000256" key="6">
    <source>
        <dbReference type="ARBA" id="ARBA00022989"/>
    </source>
</evidence>
<feature type="transmembrane region" description="Helical" evidence="8">
    <location>
        <begin position="93"/>
        <end position="114"/>
    </location>
</feature>
<evidence type="ECO:0000256" key="1">
    <source>
        <dbReference type="ARBA" id="ARBA00004141"/>
    </source>
</evidence>
<dbReference type="PANTHER" id="PTHR12266:SF0">
    <property type="entry name" value="MITOCHONDRIAL SODIUM_CALCIUM EXCHANGER PROTEIN"/>
    <property type="match status" value="1"/>
</dbReference>
<evidence type="ECO:0000256" key="4">
    <source>
        <dbReference type="ARBA" id="ARBA00022568"/>
    </source>
</evidence>
<keyword evidence="4" id="KW-0406">Ion transport</keyword>
<keyword evidence="3" id="KW-0050">Antiport</keyword>
<feature type="transmembrane region" description="Helical" evidence="8">
    <location>
        <begin position="202"/>
        <end position="221"/>
    </location>
</feature>
<name>A0AAU9W668_9CNID</name>
<keyword evidence="2" id="KW-0813">Transport</keyword>
<feature type="transmembrane region" description="Helical" evidence="8">
    <location>
        <begin position="486"/>
        <end position="503"/>
    </location>
</feature>
<feature type="transmembrane region" description="Helical" evidence="8">
    <location>
        <begin position="169"/>
        <end position="190"/>
    </location>
</feature>
<keyword evidence="6 8" id="KW-1133">Transmembrane helix</keyword>
<dbReference type="GO" id="GO:0006816">
    <property type="term" value="P:calcium ion transport"/>
    <property type="evidence" value="ECO:0007669"/>
    <property type="project" value="UniProtKB-KW"/>
</dbReference>
<dbReference type="GO" id="GO:0015297">
    <property type="term" value="F:antiporter activity"/>
    <property type="evidence" value="ECO:0007669"/>
    <property type="project" value="UniProtKB-KW"/>
</dbReference>
<keyword evidence="9" id="KW-0732">Signal</keyword>
<keyword evidence="4" id="KW-0109">Calcium transport</keyword>
<evidence type="ECO:0000313" key="12">
    <source>
        <dbReference type="Proteomes" id="UP001159428"/>
    </source>
</evidence>
<keyword evidence="4" id="KW-0106">Calcium</keyword>
<dbReference type="GO" id="GO:0008324">
    <property type="term" value="F:monoatomic cation transmembrane transporter activity"/>
    <property type="evidence" value="ECO:0007669"/>
    <property type="project" value="TreeGrafter"/>
</dbReference>
<feature type="domain" description="Sodium/calcium exchanger membrane region" evidence="10">
    <location>
        <begin position="100"/>
        <end position="245"/>
    </location>
</feature>
<feature type="transmembrane region" description="Helical" evidence="8">
    <location>
        <begin position="227"/>
        <end position="251"/>
    </location>
</feature>
<comment type="subcellular location">
    <subcellularLocation>
        <location evidence="1">Membrane</location>
        <topology evidence="1">Multi-pass membrane protein</topology>
    </subcellularLocation>
</comment>
<dbReference type="EMBL" id="CALNXJ010000008">
    <property type="protein sequence ID" value="CAH3045252.1"/>
    <property type="molecule type" value="Genomic_DNA"/>
</dbReference>
<evidence type="ECO:0000259" key="10">
    <source>
        <dbReference type="Pfam" id="PF01699"/>
    </source>
</evidence>
<evidence type="ECO:0000256" key="8">
    <source>
        <dbReference type="SAM" id="Phobius"/>
    </source>
</evidence>
<dbReference type="AlphaFoldDB" id="A0AAU9W668"/>
<evidence type="ECO:0000256" key="5">
    <source>
        <dbReference type="ARBA" id="ARBA00022692"/>
    </source>
</evidence>
<feature type="transmembrane region" description="Helical" evidence="8">
    <location>
        <begin position="594"/>
        <end position="617"/>
    </location>
</feature>
<dbReference type="Gene3D" id="1.20.1420.30">
    <property type="entry name" value="NCX, central ion-binding region"/>
    <property type="match status" value="2"/>
</dbReference>
<feature type="signal peptide" evidence="9">
    <location>
        <begin position="1"/>
        <end position="26"/>
    </location>
</feature>
<feature type="domain" description="Sodium/calcium exchanger membrane region" evidence="10">
    <location>
        <begin position="488"/>
        <end position="639"/>
    </location>
</feature>
<organism evidence="11 12">
    <name type="scientific">Pocillopora meandrina</name>
    <dbReference type="NCBI Taxonomy" id="46732"/>
    <lineage>
        <taxon>Eukaryota</taxon>
        <taxon>Metazoa</taxon>
        <taxon>Cnidaria</taxon>
        <taxon>Anthozoa</taxon>
        <taxon>Hexacorallia</taxon>
        <taxon>Scleractinia</taxon>
        <taxon>Astrocoeniina</taxon>
        <taxon>Pocilloporidae</taxon>
        <taxon>Pocillopora</taxon>
    </lineage>
</organism>
<feature type="transmembrane region" description="Helical" evidence="8">
    <location>
        <begin position="426"/>
        <end position="444"/>
    </location>
</feature>
<reference evidence="11 12" key="1">
    <citation type="submission" date="2022-05" db="EMBL/GenBank/DDBJ databases">
        <authorList>
            <consortium name="Genoscope - CEA"/>
            <person name="William W."/>
        </authorList>
    </citation>
    <scope>NUCLEOTIDE SEQUENCE [LARGE SCALE GENOMIC DNA]</scope>
</reference>
<keyword evidence="5 8" id="KW-0812">Transmembrane</keyword>
<dbReference type="InterPro" id="IPR004837">
    <property type="entry name" value="NaCa_Exmemb"/>
</dbReference>
<dbReference type="InterPro" id="IPR044880">
    <property type="entry name" value="NCX_ion-bd_dom_sf"/>
</dbReference>
<protein>
    <recommendedName>
        <fullName evidence="10">Sodium/calcium exchanger membrane region domain-containing protein</fullName>
    </recommendedName>
</protein>
<proteinExistence type="predicted"/>
<feature type="transmembrane region" description="Helical" evidence="8">
    <location>
        <begin position="552"/>
        <end position="573"/>
    </location>
</feature>
<evidence type="ECO:0000256" key="2">
    <source>
        <dbReference type="ARBA" id="ARBA00022448"/>
    </source>
</evidence>
<comment type="caution">
    <text evidence="11">The sequence shown here is derived from an EMBL/GenBank/DDBJ whole genome shotgun (WGS) entry which is preliminary data.</text>
</comment>
<feature type="transmembrane region" description="Helical" evidence="8">
    <location>
        <begin position="456"/>
        <end position="474"/>
    </location>
</feature>
<feature type="transmembrane region" description="Helical" evidence="8">
    <location>
        <begin position="510"/>
        <end position="532"/>
    </location>
</feature>
<keyword evidence="7 8" id="KW-0472">Membrane</keyword>
<dbReference type="PANTHER" id="PTHR12266">
    <property type="entry name" value="NA+/CA2+ K+ INDEPENDENT EXCHANGER"/>
    <property type="match status" value="1"/>
</dbReference>
<sequence>MPKSSSKVFGTLILTISLISLQGTSSHLQQGIGNIRKLLEADSVENQQQHCSSVRGINNSYRCQFVKSHPSCNEGSIPYMQIVYCWFSSEVCPLAYCLLGIWLLFLFIALGLTADDYFCPSLTVISRTLGISQNIAGVTFLAFGNGAPDIFSSLAGFTQNRDQSGVQLVIQALFGAGIFVTTVVVGVISFISNDLTLTNRPFTRDVLFYLGAVSWAFITLYREAITMAVAIGFIALYVVYIAVVIIARYIYQGWKRKAVKVEIQPDSKIASRGELFDTSNSAGARRQLDTVRDANEHSSWASSVNSQKNYVPRRHNISLTPHSMISGALISSENTLIAPAIQNAPALTRQYSSDSEEDLPLLGGKRKISAWRKFLLGLEPIDREEWNRSNFFKKCFMICKAPAVFCLNLTIPVVDYDEEEHNWNKWLNVLHCLTMPVFGVLATNNYNHMIGGKLPAWALALCAGLVLALIVAMTTKSEKRPRGHSLFAYLAFVVSVVWIYITANEIVNLLKMFGIVLGLSDAILGLTFLAWGNSLGDLISNTAMAKQGFGQMAVSACFAGPLLNMLLGIGIPCTYVTVTDSQHLIHLHHQDNQYIISAAFLAASLSSSAICIPLMGFRVPRMYGAYLLTLYLAYLAVSVATAVQHAHHQ</sequence>
<dbReference type="Proteomes" id="UP001159428">
    <property type="component" value="Unassembled WGS sequence"/>
</dbReference>
<dbReference type="GO" id="GO:0016020">
    <property type="term" value="C:membrane"/>
    <property type="evidence" value="ECO:0007669"/>
    <property type="project" value="UniProtKB-SubCell"/>
</dbReference>
<dbReference type="InterPro" id="IPR051359">
    <property type="entry name" value="CaCA_antiporter"/>
</dbReference>